<accession>A0A090ICN9</accession>
<name>A0A090ICN9_9GAMM</name>
<proteinExistence type="predicted"/>
<dbReference type="KEGG" id="awd:AWOD_II_0668"/>
<dbReference type="EMBL" id="LN554847">
    <property type="protein sequence ID" value="CED57304.1"/>
    <property type="molecule type" value="Genomic_DNA"/>
</dbReference>
<dbReference type="AlphaFoldDB" id="A0A090ICN9"/>
<dbReference type="GeneID" id="28542918"/>
<gene>
    <name evidence="1" type="ORF">AWOD_II_0668</name>
</gene>
<evidence type="ECO:0000313" key="1">
    <source>
        <dbReference type="EMBL" id="CED57304.1"/>
    </source>
</evidence>
<evidence type="ECO:0000313" key="2">
    <source>
        <dbReference type="Proteomes" id="UP000032427"/>
    </source>
</evidence>
<keyword evidence="2" id="KW-1185">Reference proteome</keyword>
<organism evidence="1 2">
    <name type="scientific">Aliivibrio wodanis</name>
    <dbReference type="NCBI Taxonomy" id="80852"/>
    <lineage>
        <taxon>Bacteria</taxon>
        <taxon>Pseudomonadati</taxon>
        <taxon>Pseudomonadota</taxon>
        <taxon>Gammaproteobacteria</taxon>
        <taxon>Vibrionales</taxon>
        <taxon>Vibrionaceae</taxon>
        <taxon>Aliivibrio</taxon>
    </lineage>
</organism>
<reference evidence="2" key="1">
    <citation type="submission" date="2014-09" db="EMBL/GenBank/DDBJ databases">
        <authorList>
            <person name="Hjerde E."/>
        </authorList>
    </citation>
    <scope>NUCLEOTIDE SEQUENCE [LARGE SCALE GENOMIC DNA]</scope>
    <source>
        <strain evidence="2">06/09/139</strain>
    </source>
</reference>
<sequence length="201" mass="23473">MDYRTEYVKAVTINTSLDFNRKMLDIVGKDNFSFEPTYLNLVRFTYIELKNFIDNQRFQFFWKDNSDMVDAWDCIKPYIDDISAIRNAMCGHLDDIAIEQLIAETPEGFRENIPLDSQRIMISFGLLESCINHKCNLHNHLYENESFSVYYVPDQRAFITFTLKLIDTVLLLSEYIISTVGPIVNKENANLIISQLIESEI</sequence>
<dbReference type="HOGENOM" id="CLU_1358087_0_0_6"/>
<dbReference type="Proteomes" id="UP000032427">
    <property type="component" value="Chromosome 2"/>
</dbReference>
<protein>
    <submittedName>
        <fullName evidence="1">Uncharacterized protein</fullName>
    </submittedName>
</protein>
<dbReference type="PATRIC" id="fig|80852.17.peg.3445"/>